<comment type="caution">
    <text evidence="4">The sequence shown here is derived from an EMBL/GenBank/DDBJ whole genome shotgun (WGS) entry which is preliminary data.</text>
</comment>
<reference evidence="4" key="1">
    <citation type="submission" date="2021-05" db="EMBL/GenBank/DDBJ databases">
        <authorList>
            <person name="Pietrasiak N."/>
            <person name="Ward R."/>
            <person name="Stajich J.E."/>
            <person name="Kurbessoian T."/>
        </authorList>
    </citation>
    <scope>NUCLEOTIDE SEQUENCE</scope>
    <source>
        <strain evidence="4">JT2-VF2</strain>
    </source>
</reference>
<name>A0A951ULA8_9NOST</name>
<dbReference type="SUPFAM" id="SSF55729">
    <property type="entry name" value="Acyl-CoA N-acyltransferases (Nat)"/>
    <property type="match status" value="1"/>
</dbReference>
<reference evidence="4" key="2">
    <citation type="journal article" date="2022" name="Microbiol. Resour. Announc.">
        <title>Metagenome Sequencing to Explore Phylogenomics of Terrestrial Cyanobacteria.</title>
        <authorList>
            <person name="Ward R.D."/>
            <person name="Stajich J.E."/>
            <person name="Johansen J.R."/>
            <person name="Huntemann M."/>
            <person name="Clum A."/>
            <person name="Foster B."/>
            <person name="Foster B."/>
            <person name="Roux S."/>
            <person name="Palaniappan K."/>
            <person name="Varghese N."/>
            <person name="Mukherjee S."/>
            <person name="Reddy T.B.K."/>
            <person name="Daum C."/>
            <person name="Copeland A."/>
            <person name="Chen I.A."/>
            <person name="Ivanova N.N."/>
            <person name="Kyrpides N.C."/>
            <person name="Shapiro N."/>
            <person name="Eloe-Fadrosh E.A."/>
            <person name="Pietrasiak N."/>
        </authorList>
    </citation>
    <scope>NUCLEOTIDE SEQUENCE</scope>
    <source>
        <strain evidence="4">JT2-VF2</strain>
    </source>
</reference>
<evidence type="ECO:0000259" key="3">
    <source>
        <dbReference type="PROSITE" id="PS51186"/>
    </source>
</evidence>
<evidence type="ECO:0000256" key="1">
    <source>
        <dbReference type="ARBA" id="ARBA00022679"/>
    </source>
</evidence>
<dbReference type="Proteomes" id="UP000715781">
    <property type="component" value="Unassembled WGS sequence"/>
</dbReference>
<dbReference type="InterPro" id="IPR000182">
    <property type="entry name" value="GNAT_dom"/>
</dbReference>
<dbReference type="PROSITE" id="PS51186">
    <property type="entry name" value="GNAT"/>
    <property type="match status" value="1"/>
</dbReference>
<evidence type="ECO:0000256" key="2">
    <source>
        <dbReference type="ARBA" id="ARBA00023315"/>
    </source>
</evidence>
<protein>
    <submittedName>
        <fullName evidence="4">GNAT family N-acetyltransferase</fullName>
    </submittedName>
</protein>
<feature type="domain" description="N-acetyltransferase" evidence="3">
    <location>
        <begin position="11"/>
        <end position="138"/>
    </location>
</feature>
<dbReference type="InterPro" id="IPR016181">
    <property type="entry name" value="Acyl_CoA_acyltransferase"/>
</dbReference>
<dbReference type="PANTHER" id="PTHR43877">
    <property type="entry name" value="AMINOALKYLPHOSPHONATE N-ACETYLTRANSFERASE-RELATED-RELATED"/>
    <property type="match status" value="1"/>
</dbReference>
<dbReference type="EMBL" id="JAHHHN010000058">
    <property type="protein sequence ID" value="MBW4566060.1"/>
    <property type="molecule type" value="Genomic_DNA"/>
</dbReference>
<dbReference type="Pfam" id="PF13508">
    <property type="entry name" value="Acetyltransf_7"/>
    <property type="match status" value="1"/>
</dbReference>
<gene>
    <name evidence="4" type="ORF">KME32_34300</name>
</gene>
<accession>A0A951ULA8</accession>
<proteinExistence type="predicted"/>
<dbReference type="CDD" id="cd04301">
    <property type="entry name" value="NAT_SF"/>
    <property type="match status" value="1"/>
</dbReference>
<sequence>MQCDFSLPPECTLRKAVPHDIWLIIFVVFRARLDPSQLRWQQFWIIECDGRLIAFGQLRKFHSAQELGSLFVAPAWRNRGLGTFLVQHLIAQATQPLYLKCLKPGLAEFYRRRGFVPVTFKDLPLSLKPKFQLSQLRKSLLKAFVLFMKYQDPG</sequence>
<dbReference type="Gene3D" id="3.40.630.30">
    <property type="match status" value="1"/>
</dbReference>
<evidence type="ECO:0000313" key="5">
    <source>
        <dbReference type="Proteomes" id="UP000715781"/>
    </source>
</evidence>
<dbReference type="AlphaFoldDB" id="A0A951ULA8"/>
<evidence type="ECO:0000313" key="4">
    <source>
        <dbReference type="EMBL" id="MBW4566060.1"/>
    </source>
</evidence>
<keyword evidence="1" id="KW-0808">Transferase</keyword>
<keyword evidence="2" id="KW-0012">Acyltransferase</keyword>
<dbReference type="InterPro" id="IPR050832">
    <property type="entry name" value="Bact_Acetyltransf"/>
</dbReference>
<organism evidence="4 5">
    <name type="scientific">Mojavia pulchra JT2-VF2</name>
    <dbReference type="NCBI Taxonomy" id="287848"/>
    <lineage>
        <taxon>Bacteria</taxon>
        <taxon>Bacillati</taxon>
        <taxon>Cyanobacteriota</taxon>
        <taxon>Cyanophyceae</taxon>
        <taxon>Nostocales</taxon>
        <taxon>Nostocaceae</taxon>
    </lineage>
</organism>
<dbReference type="GO" id="GO:0016747">
    <property type="term" value="F:acyltransferase activity, transferring groups other than amino-acyl groups"/>
    <property type="evidence" value="ECO:0007669"/>
    <property type="project" value="InterPro"/>
</dbReference>